<dbReference type="OrthoDB" id="292747at2759"/>
<proteinExistence type="predicted"/>
<gene>
    <name evidence="2" type="ORF">C2G38_2161141</name>
</gene>
<accession>A0A397W7C0</accession>
<dbReference type="EMBL" id="QKWP01000106">
    <property type="protein sequence ID" value="RIB27236.1"/>
    <property type="molecule type" value="Genomic_DNA"/>
</dbReference>
<keyword evidence="1" id="KW-1133">Transmembrane helix</keyword>
<keyword evidence="1" id="KW-0812">Transmembrane</keyword>
<protein>
    <submittedName>
        <fullName evidence="2">Uncharacterized protein</fullName>
    </submittedName>
</protein>
<feature type="transmembrane region" description="Helical" evidence="1">
    <location>
        <begin position="90"/>
        <end position="113"/>
    </location>
</feature>
<dbReference type="Proteomes" id="UP000266673">
    <property type="component" value="Unassembled WGS sequence"/>
</dbReference>
<reference evidence="2 3" key="1">
    <citation type="submission" date="2018-06" db="EMBL/GenBank/DDBJ databases">
        <title>Comparative genomics reveals the genomic features of Rhizophagus irregularis, R. cerebriforme, R. diaphanum and Gigaspora rosea, and their symbiotic lifestyle signature.</title>
        <authorList>
            <person name="Morin E."/>
            <person name="San Clemente H."/>
            <person name="Chen E.C.H."/>
            <person name="De La Providencia I."/>
            <person name="Hainaut M."/>
            <person name="Kuo A."/>
            <person name="Kohler A."/>
            <person name="Murat C."/>
            <person name="Tang N."/>
            <person name="Roy S."/>
            <person name="Loubradou J."/>
            <person name="Henrissat B."/>
            <person name="Grigoriev I.V."/>
            <person name="Corradi N."/>
            <person name="Roux C."/>
            <person name="Martin F.M."/>
        </authorList>
    </citation>
    <scope>NUCLEOTIDE SEQUENCE [LARGE SCALE GENOMIC DNA]</scope>
    <source>
        <strain evidence="2 3">DAOM 194757</strain>
    </source>
</reference>
<evidence type="ECO:0000256" key="1">
    <source>
        <dbReference type="SAM" id="Phobius"/>
    </source>
</evidence>
<keyword evidence="3" id="KW-1185">Reference proteome</keyword>
<sequence length="115" mass="13670">MIHFDNDYNDDNDNYLSNSFQTNSNNCLEMDTLKRRHLATTINQQQFSKSGNEQVSLDPIDFDENRKLYKPLCLPKNKVILAFWQQYNDILIPAFFTVLSFWTRFYLISYLSIVV</sequence>
<evidence type="ECO:0000313" key="3">
    <source>
        <dbReference type="Proteomes" id="UP000266673"/>
    </source>
</evidence>
<comment type="caution">
    <text evidence="2">The sequence shown here is derived from an EMBL/GenBank/DDBJ whole genome shotgun (WGS) entry which is preliminary data.</text>
</comment>
<keyword evidence="1" id="KW-0472">Membrane</keyword>
<dbReference type="AlphaFoldDB" id="A0A397W7C0"/>
<name>A0A397W7C0_9GLOM</name>
<evidence type="ECO:0000313" key="2">
    <source>
        <dbReference type="EMBL" id="RIB27236.1"/>
    </source>
</evidence>
<organism evidence="2 3">
    <name type="scientific">Gigaspora rosea</name>
    <dbReference type="NCBI Taxonomy" id="44941"/>
    <lineage>
        <taxon>Eukaryota</taxon>
        <taxon>Fungi</taxon>
        <taxon>Fungi incertae sedis</taxon>
        <taxon>Mucoromycota</taxon>
        <taxon>Glomeromycotina</taxon>
        <taxon>Glomeromycetes</taxon>
        <taxon>Diversisporales</taxon>
        <taxon>Gigasporaceae</taxon>
        <taxon>Gigaspora</taxon>
    </lineage>
</organism>